<proteinExistence type="inferred from homology"/>
<dbReference type="GO" id="GO:0016020">
    <property type="term" value="C:membrane"/>
    <property type="evidence" value="ECO:0007669"/>
    <property type="project" value="UniProtKB-SubCell"/>
</dbReference>
<dbReference type="InterPro" id="IPR001128">
    <property type="entry name" value="Cyt_P450"/>
</dbReference>
<name>A0A2G2W0C2_CAPBA</name>
<evidence type="ECO:0000256" key="6">
    <source>
        <dbReference type="ARBA" id="ARBA00022989"/>
    </source>
</evidence>
<dbReference type="PANTHER" id="PTHR47950">
    <property type="entry name" value="CYTOCHROME P450, FAMILY 76, SUBFAMILY C, POLYPEPTIDE 5-RELATED"/>
    <property type="match status" value="1"/>
</dbReference>
<dbReference type="GO" id="GO:0004497">
    <property type="term" value="F:monooxygenase activity"/>
    <property type="evidence" value="ECO:0007669"/>
    <property type="project" value="UniProtKB-KW"/>
</dbReference>
<keyword evidence="10" id="KW-0472">Membrane</keyword>
<keyword evidence="12" id="KW-1185">Reference proteome</keyword>
<dbReference type="GO" id="GO:0005506">
    <property type="term" value="F:iron ion binding"/>
    <property type="evidence" value="ECO:0007669"/>
    <property type="project" value="InterPro"/>
</dbReference>
<dbReference type="SUPFAM" id="SSF48264">
    <property type="entry name" value="Cytochrome P450"/>
    <property type="match status" value="1"/>
</dbReference>
<dbReference type="Pfam" id="PF00067">
    <property type="entry name" value="p450"/>
    <property type="match status" value="1"/>
</dbReference>
<dbReference type="GO" id="GO:0016705">
    <property type="term" value="F:oxidoreductase activity, acting on paired donors, with incorporation or reduction of molecular oxygen"/>
    <property type="evidence" value="ECO:0007669"/>
    <property type="project" value="InterPro"/>
</dbReference>
<evidence type="ECO:0000256" key="8">
    <source>
        <dbReference type="ARBA" id="ARBA00023004"/>
    </source>
</evidence>
<keyword evidence="6" id="KW-1133">Transmembrane helix</keyword>
<evidence type="ECO:0000256" key="1">
    <source>
        <dbReference type="ARBA" id="ARBA00004370"/>
    </source>
</evidence>
<evidence type="ECO:0000256" key="7">
    <source>
        <dbReference type="ARBA" id="ARBA00023002"/>
    </source>
</evidence>
<evidence type="ECO:0000313" key="12">
    <source>
        <dbReference type="Proteomes" id="UP000224567"/>
    </source>
</evidence>
<dbReference type="Proteomes" id="UP000224567">
    <property type="component" value="Unassembled WGS sequence"/>
</dbReference>
<keyword evidence="9" id="KW-0503">Monooxygenase</keyword>
<evidence type="ECO:0000256" key="3">
    <source>
        <dbReference type="ARBA" id="ARBA00022617"/>
    </source>
</evidence>
<dbReference type="GO" id="GO:0020037">
    <property type="term" value="F:heme binding"/>
    <property type="evidence" value="ECO:0007669"/>
    <property type="project" value="InterPro"/>
</dbReference>
<evidence type="ECO:0000256" key="5">
    <source>
        <dbReference type="ARBA" id="ARBA00022723"/>
    </source>
</evidence>
<dbReference type="PANTHER" id="PTHR47950:SF4">
    <property type="entry name" value="GERANIOL 8-HYDROXYLASE-LIKE"/>
    <property type="match status" value="1"/>
</dbReference>
<evidence type="ECO:0000313" key="11">
    <source>
        <dbReference type="EMBL" id="PHT38678.1"/>
    </source>
</evidence>
<dbReference type="EMBL" id="MLFT02000009">
    <property type="protein sequence ID" value="PHT38678.1"/>
    <property type="molecule type" value="Genomic_DNA"/>
</dbReference>
<dbReference type="OrthoDB" id="6764281at2759"/>
<dbReference type="InterPro" id="IPR002401">
    <property type="entry name" value="Cyt_P450_E_grp-I"/>
</dbReference>
<comment type="similarity">
    <text evidence="2">Belongs to the cytochrome P450 family.</text>
</comment>
<evidence type="ECO:0000256" key="10">
    <source>
        <dbReference type="ARBA" id="ARBA00023136"/>
    </source>
</evidence>
<dbReference type="PRINTS" id="PR00463">
    <property type="entry name" value="EP450I"/>
</dbReference>
<keyword evidence="7" id="KW-0560">Oxidoreductase</keyword>
<dbReference type="Gene3D" id="1.10.630.10">
    <property type="entry name" value="Cytochrome P450"/>
    <property type="match status" value="1"/>
</dbReference>
<accession>A0A2G2W0C2</accession>
<protein>
    <submittedName>
        <fullName evidence="11">Geraniol 8-hydroxylase</fullName>
    </submittedName>
</protein>
<dbReference type="STRING" id="33114.A0A2G2W0C2"/>
<comment type="subcellular location">
    <subcellularLocation>
        <location evidence="1">Membrane</location>
    </subcellularLocation>
</comment>
<keyword evidence="8" id="KW-0408">Iron</keyword>
<evidence type="ECO:0000256" key="4">
    <source>
        <dbReference type="ARBA" id="ARBA00022692"/>
    </source>
</evidence>
<evidence type="ECO:0000256" key="9">
    <source>
        <dbReference type="ARBA" id="ARBA00023033"/>
    </source>
</evidence>
<comment type="caution">
    <text evidence="11">The sequence shown here is derived from an EMBL/GenBank/DDBJ whole genome shotgun (WGS) entry which is preliminary data.</text>
</comment>
<gene>
    <name evidence="11" type="ORF">CQW23_22251</name>
</gene>
<keyword evidence="3" id="KW-0349">Heme</keyword>
<reference evidence="12" key="2">
    <citation type="journal article" date="2017" name="J. Anim. Genet.">
        <title>Multiple reference genome sequences of hot pepper reveal the massive evolution of plant disease resistance genes by retroduplication.</title>
        <authorList>
            <person name="Kim S."/>
            <person name="Park J."/>
            <person name="Yeom S.-I."/>
            <person name="Kim Y.-M."/>
            <person name="Seo E."/>
            <person name="Kim K.-T."/>
            <person name="Kim M.-S."/>
            <person name="Lee J.M."/>
            <person name="Cheong K."/>
            <person name="Shin H.-S."/>
            <person name="Kim S.-B."/>
            <person name="Han K."/>
            <person name="Lee J."/>
            <person name="Park M."/>
            <person name="Lee H.-A."/>
            <person name="Lee H.-Y."/>
            <person name="Lee Y."/>
            <person name="Oh S."/>
            <person name="Lee J.H."/>
            <person name="Choi E."/>
            <person name="Choi E."/>
            <person name="Lee S.E."/>
            <person name="Jeon J."/>
            <person name="Kim H."/>
            <person name="Choi G."/>
            <person name="Song H."/>
            <person name="Lee J."/>
            <person name="Lee S.-C."/>
            <person name="Kwon J.-K."/>
            <person name="Lee H.-Y."/>
            <person name="Koo N."/>
            <person name="Hong Y."/>
            <person name="Kim R.W."/>
            <person name="Kang W.-H."/>
            <person name="Huh J.H."/>
            <person name="Kang B.-C."/>
            <person name="Yang T.-J."/>
            <person name="Lee Y.-H."/>
            <person name="Bennetzen J.L."/>
            <person name="Choi D."/>
        </authorList>
    </citation>
    <scope>NUCLEOTIDE SEQUENCE [LARGE SCALE GENOMIC DNA]</scope>
    <source>
        <strain evidence="12">cv. PBC81</strain>
    </source>
</reference>
<reference evidence="11 12" key="1">
    <citation type="journal article" date="2017" name="Genome Biol.">
        <title>New reference genome sequences of hot pepper reveal the massive evolution of plant disease-resistance genes by retroduplication.</title>
        <authorList>
            <person name="Kim S."/>
            <person name="Park J."/>
            <person name="Yeom S.I."/>
            <person name="Kim Y.M."/>
            <person name="Seo E."/>
            <person name="Kim K.T."/>
            <person name="Kim M.S."/>
            <person name="Lee J.M."/>
            <person name="Cheong K."/>
            <person name="Shin H.S."/>
            <person name="Kim S.B."/>
            <person name="Han K."/>
            <person name="Lee J."/>
            <person name="Park M."/>
            <person name="Lee H.A."/>
            <person name="Lee H.Y."/>
            <person name="Lee Y."/>
            <person name="Oh S."/>
            <person name="Lee J.H."/>
            <person name="Choi E."/>
            <person name="Choi E."/>
            <person name="Lee S.E."/>
            <person name="Jeon J."/>
            <person name="Kim H."/>
            <person name="Choi G."/>
            <person name="Song H."/>
            <person name="Lee J."/>
            <person name="Lee S.C."/>
            <person name="Kwon J.K."/>
            <person name="Lee H.Y."/>
            <person name="Koo N."/>
            <person name="Hong Y."/>
            <person name="Kim R.W."/>
            <person name="Kang W.H."/>
            <person name="Huh J.H."/>
            <person name="Kang B.C."/>
            <person name="Yang T.J."/>
            <person name="Lee Y.H."/>
            <person name="Bennetzen J.L."/>
            <person name="Choi D."/>
        </authorList>
    </citation>
    <scope>NUCLEOTIDE SEQUENCE [LARGE SCALE GENOMIC DNA]</scope>
    <source>
        <strain evidence="12">cv. PBC81</strain>
    </source>
</reference>
<keyword evidence="4" id="KW-0812">Transmembrane</keyword>
<dbReference type="InterPro" id="IPR036396">
    <property type="entry name" value="Cyt_P450_sf"/>
</dbReference>
<keyword evidence="5" id="KW-0479">Metal-binding</keyword>
<dbReference type="AlphaFoldDB" id="A0A2G2W0C2"/>
<evidence type="ECO:0000256" key="2">
    <source>
        <dbReference type="ARBA" id="ARBA00010617"/>
    </source>
</evidence>
<sequence length="112" mass="12600">MDEILKAPEIMKKAQAELVEVIGEGKAIREADVVRLPYLQCVIKETYRMHPLAPFLVPREAGKDVEVCGYTIPKGSEVMSNVWAIGPDSTLWEDPLVFNPDRFKDSKLDVRG</sequence>
<organism evidence="11 12">
    <name type="scientific">Capsicum baccatum</name>
    <name type="common">Peruvian pepper</name>
    <dbReference type="NCBI Taxonomy" id="33114"/>
    <lineage>
        <taxon>Eukaryota</taxon>
        <taxon>Viridiplantae</taxon>
        <taxon>Streptophyta</taxon>
        <taxon>Embryophyta</taxon>
        <taxon>Tracheophyta</taxon>
        <taxon>Spermatophyta</taxon>
        <taxon>Magnoliopsida</taxon>
        <taxon>eudicotyledons</taxon>
        <taxon>Gunneridae</taxon>
        <taxon>Pentapetalae</taxon>
        <taxon>asterids</taxon>
        <taxon>lamiids</taxon>
        <taxon>Solanales</taxon>
        <taxon>Solanaceae</taxon>
        <taxon>Solanoideae</taxon>
        <taxon>Capsiceae</taxon>
        <taxon>Capsicum</taxon>
    </lineage>
</organism>